<protein>
    <submittedName>
        <fullName evidence="1">Uncharacterized protein</fullName>
    </submittedName>
</protein>
<sequence>MGERTLALDAHSQCVKDVGGFMSNWNNTLRDGSFSWQTPVDSNNNNHNHNNNNDIDLPSFIVATVLAVAAAAPAADQPAPPYAPEPARLCSRARLCSAPYQPASYKEPVYAPALTNPPLTRNPLMRSPPSTNINTLWLMITRRLTSTRTRP</sequence>
<accession>A0A553P8D3</accession>
<keyword evidence="2" id="KW-1185">Reference proteome</keyword>
<feature type="non-terminal residue" evidence="1">
    <location>
        <position position="151"/>
    </location>
</feature>
<gene>
    <name evidence="1" type="ORF">TCAL_15725</name>
</gene>
<dbReference type="Proteomes" id="UP000318571">
    <property type="component" value="Chromosome 3"/>
</dbReference>
<comment type="caution">
    <text evidence="1">The sequence shown here is derived from an EMBL/GenBank/DDBJ whole genome shotgun (WGS) entry which is preliminary data.</text>
</comment>
<evidence type="ECO:0000313" key="2">
    <source>
        <dbReference type="Proteomes" id="UP000318571"/>
    </source>
</evidence>
<dbReference type="AlphaFoldDB" id="A0A553P8D3"/>
<organism evidence="1 2">
    <name type="scientific">Tigriopus californicus</name>
    <name type="common">Marine copepod</name>
    <dbReference type="NCBI Taxonomy" id="6832"/>
    <lineage>
        <taxon>Eukaryota</taxon>
        <taxon>Metazoa</taxon>
        <taxon>Ecdysozoa</taxon>
        <taxon>Arthropoda</taxon>
        <taxon>Crustacea</taxon>
        <taxon>Multicrustacea</taxon>
        <taxon>Hexanauplia</taxon>
        <taxon>Copepoda</taxon>
        <taxon>Harpacticoida</taxon>
        <taxon>Harpacticidae</taxon>
        <taxon>Tigriopus</taxon>
    </lineage>
</organism>
<dbReference type="EMBL" id="VCGU01000007">
    <property type="protein sequence ID" value="TRY73955.1"/>
    <property type="molecule type" value="Genomic_DNA"/>
</dbReference>
<reference evidence="1 2" key="1">
    <citation type="journal article" date="2018" name="Nat. Ecol. Evol.">
        <title>Genomic signatures of mitonuclear coevolution across populations of Tigriopus californicus.</title>
        <authorList>
            <person name="Barreto F.S."/>
            <person name="Watson E.T."/>
            <person name="Lima T.G."/>
            <person name="Willett C.S."/>
            <person name="Edmands S."/>
            <person name="Li W."/>
            <person name="Burton R.S."/>
        </authorList>
    </citation>
    <scope>NUCLEOTIDE SEQUENCE [LARGE SCALE GENOMIC DNA]</scope>
    <source>
        <strain evidence="1 2">San Diego</strain>
    </source>
</reference>
<proteinExistence type="predicted"/>
<evidence type="ECO:0000313" key="1">
    <source>
        <dbReference type="EMBL" id="TRY73955.1"/>
    </source>
</evidence>
<name>A0A553P8D3_TIGCA</name>